<accession>A0A173LXI8</accession>
<protein>
    <recommendedName>
        <fullName evidence="1">Helicase XPB/Ssl2 N-terminal domain-containing protein</fullName>
    </recommendedName>
</protein>
<dbReference type="RefSeq" id="WP_096382156.1">
    <property type="nucleotide sequence ID" value="NZ_AP017457.1"/>
</dbReference>
<dbReference type="OrthoDB" id="3415124at2"/>
<evidence type="ECO:0000313" key="2">
    <source>
        <dbReference type="EMBL" id="BAU99577.1"/>
    </source>
</evidence>
<proteinExistence type="predicted"/>
<dbReference type="GeneID" id="80452231"/>
<dbReference type="InterPro" id="IPR032830">
    <property type="entry name" value="XPB/Ssl2_N"/>
</dbReference>
<evidence type="ECO:0000313" key="3">
    <source>
        <dbReference type="Proteomes" id="UP000243847"/>
    </source>
</evidence>
<dbReference type="Proteomes" id="UP000243847">
    <property type="component" value="Chromosome sequence1"/>
</dbReference>
<dbReference type="Pfam" id="PF13625">
    <property type="entry name" value="Helicase_C_3"/>
    <property type="match status" value="1"/>
</dbReference>
<evidence type="ECO:0000259" key="1">
    <source>
        <dbReference type="Pfam" id="PF13625"/>
    </source>
</evidence>
<sequence>MSSSLTLSKRLRALDDQQLQQLLSWRLSSVSGLKDYFDVADALLGDESLQRALQRIPVTLLQELREISHTPRPASAELSALLSSELLGDEETVVYPEVAQAVNNLPEIPTTAVPISPVLQVSPVKVSAAIEQSLAIVSSLEDVIASVESHPVKQLARGGLSAQDQQRLSSLLPPQVSNPLSLLALSNKAGLLALVSNMWIPGHAVAAWQQAPLAGKWISMASGWSTSLSPQLREALHANSDWGHPLTNWVTATYPLGHQWLDSEMQAAVEHAHLLGLEVQGIVTEIGRAVVSGGFAAAEKAVTALIPPYATQVFVQHDFTVIAPSPLTPEDEQFMRQLCVVESRGIASTYRITSHGVNALLSQGFSAAEIVKRLGALAATDIPQAVSYFITDLGERFGSITVSQSVSGAVVTAIDPLVLRTIAADRALTALSLRRGDENTLVCTHSAEVVLNALLEAKYSAQLVDKAGNIVSSRPVRTPPEVLPDAPSATTSLIERLRGSREAGTTDDATWIARQLDLAVRNKSILIVSVSMPDGEREFTIEPKGFSNGRLRCLDRTTEVERTLPASHITSVRLA</sequence>
<name>A0A173LXI8_9MICO</name>
<gene>
    <name evidence="2" type="ORF">AUMI_110350</name>
</gene>
<dbReference type="AlphaFoldDB" id="A0A173LXI8"/>
<dbReference type="EMBL" id="AP017457">
    <property type="protein sequence ID" value="BAU99577.1"/>
    <property type="molecule type" value="Genomic_DNA"/>
</dbReference>
<dbReference type="KEGG" id="amin:AUMI_110350"/>
<organism evidence="2 3">
    <name type="scientific">Aurantimicrobium minutum</name>
    <dbReference type="NCBI Taxonomy" id="708131"/>
    <lineage>
        <taxon>Bacteria</taxon>
        <taxon>Bacillati</taxon>
        <taxon>Actinomycetota</taxon>
        <taxon>Actinomycetes</taxon>
        <taxon>Micrococcales</taxon>
        <taxon>Microbacteriaceae</taxon>
        <taxon>Aurantimicrobium</taxon>
    </lineage>
</organism>
<feature type="domain" description="Helicase XPB/Ssl2 N-terminal" evidence="1">
    <location>
        <begin position="313"/>
        <end position="435"/>
    </location>
</feature>
<reference evidence="2 3" key="1">
    <citation type="journal article" date="2016" name="Genome Announc.">
        <title>Complete Genome Sequence of Aurantimicrobium minutum Type Strain KNCT, a Planktonic Ultramicrobacterium Isolated from River Water.</title>
        <authorList>
            <person name="Nakai R."/>
            <person name="Fujisawa T."/>
            <person name="Nakamura Y."/>
            <person name="Nishide H."/>
            <person name="Uchiyama I."/>
            <person name="Baba T."/>
            <person name="Toyoda A."/>
            <person name="Fujiyama A."/>
            <person name="Naganuma T."/>
            <person name="Niki H."/>
        </authorList>
    </citation>
    <scope>NUCLEOTIDE SEQUENCE [LARGE SCALE GENOMIC DNA]</scope>
    <source>
        <strain evidence="2 3">KNC</strain>
    </source>
</reference>